<name>A0A917I4A3_9HYPH</name>
<evidence type="ECO:0000313" key="2">
    <source>
        <dbReference type="EMBL" id="GGH10932.1"/>
    </source>
</evidence>
<dbReference type="InterPro" id="IPR048423">
    <property type="entry name" value="DRL_cat"/>
</dbReference>
<reference evidence="2" key="2">
    <citation type="submission" date="2020-09" db="EMBL/GenBank/DDBJ databases">
        <authorList>
            <person name="Sun Q."/>
            <person name="Zhou Y."/>
        </authorList>
    </citation>
    <scope>NUCLEOTIDE SEQUENCE</scope>
    <source>
        <strain evidence="2">CGMCC 1.12214</strain>
    </source>
</reference>
<dbReference type="PANTHER" id="PTHR37850">
    <property type="entry name" value="STRU PROTEIN"/>
    <property type="match status" value="1"/>
</dbReference>
<dbReference type="Proteomes" id="UP000603912">
    <property type="component" value="Unassembled WGS sequence"/>
</dbReference>
<evidence type="ECO:0000313" key="3">
    <source>
        <dbReference type="Proteomes" id="UP000603912"/>
    </source>
</evidence>
<proteinExistence type="predicted"/>
<dbReference type="InterPro" id="IPR036291">
    <property type="entry name" value="NAD(P)-bd_dom_sf"/>
</dbReference>
<protein>
    <submittedName>
        <fullName evidence="2">NAD-binding homoserine dehydrogenase</fullName>
    </submittedName>
</protein>
<keyword evidence="3" id="KW-1185">Reference proteome</keyword>
<gene>
    <name evidence="2" type="ORF">GCM10007036_07740</name>
</gene>
<dbReference type="SUPFAM" id="SSF51735">
    <property type="entry name" value="NAD(P)-binding Rossmann-fold domains"/>
    <property type="match status" value="1"/>
</dbReference>
<dbReference type="Pfam" id="PF21135">
    <property type="entry name" value="DRL_cat"/>
    <property type="match status" value="1"/>
</dbReference>
<sequence>MPDTKAAAGARSPFALVGAGEFGATLIAQSRRIPDLALTVVCDRDIPRATAALKAGGYEADAFQVAGSRREALAALQAGRVVLLDDSTLLSDLPLEAVVEATGDPFGAAAVAEQAIGFGYHVAMATKEAEVVVGPELARMAKAAGLVHTLVEGDQPSLLCQLVARARSLGFPVVAAGKSTESDYVFDPRAGTVSAWGRAQAAPAGYEALFAPADPAVALARRIIPGLATATVPDHTEMTIVANHCGLRPDTAAMHGPVVRTVELPQVFCPQDDGGILGRPGVVDVFSCLRRPDELSFAGGVFVVVEAPDPATGRLLASKGIPGSRSGRHLMLHNPVHLLGAEVGLSLLSALRTGHGTGGENPVQRFDVVARARADLPAGHGFALGWRHVLPDVDPLIEPAAASADATPVPYYLLPGAVLRHAVPAGRTITHGDIETDRSGAMWRLRAALEERLRAE</sequence>
<accession>A0A917I4A3</accession>
<reference evidence="2" key="1">
    <citation type="journal article" date="2014" name="Int. J. Syst. Evol. Microbiol.">
        <title>Complete genome sequence of Corynebacterium casei LMG S-19264T (=DSM 44701T), isolated from a smear-ripened cheese.</title>
        <authorList>
            <consortium name="US DOE Joint Genome Institute (JGI-PGF)"/>
            <person name="Walter F."/>
            <person name="Albersmeier A."/>
            <person name="Kalinowski J."/>
            <person name="Ruckert C."/>
        </authorList>
    </citation>
    <scope>NUCLEOTIDE SEQUENCE</scope>
    <source>
        <strain evidence="2">CGMCC 1.12214</strain>
    </source>
</reference>
<organism evidence="2 3">
    <name type="scientific">Alsobacter metallidurans</name>
    <dbReference type="NCBI Taxonomy" id="340221"/>
    <lineage>
        <taxon>Bacteria</taxon>
        <taxon>Pseudomonadati</taxon>
        <taxon>Pseudomonadota</taxon>
        <taxon>Alphaproteobacteria</taxon>
        <taxon>Hyphomicrobiales</taxon>
        <taxon>Alsobacteraceae</taxon>
        <taxon>Alsobacter</taxon>
    </lineage>
</organism>
<dbReference type="Gene3D" id="3.40.50.720">
    <property type="entry name" value="NAD(P)-binding Rossmann-like Domain"/>
    <property type="match status" value="1"/>
</dbReference>
<feature type="domain" description="Oxidoreductase DRL-like catalytic" evidence="1">
    <location>
        <begin position="153"/>
        <end position="343"/>
    </location>
</feature>
<dbReference type="RefSeq" id="WP_188516390.1">
    <property type="nucleotide sequence ID" value="NZ_BMES01000001.1"/>
</dbReference>
<comment type="caution">
    <text evidence="2">The sequence shown here is derived from an EMBL/GenBank/DDBJ whole genome shotgun (WGS) entry which is preliminary data.</text>
</comment>
<dbReference type="PANTHER" id="PTHR37850:SF3">
    <property type="entry name" value="BLR7815 PROTEIN"/>
    <property type="match status" value="1"/>
</dbReference>
<evidence type="ECO:0000259" key="1">
    <source>
        <dbReference type="Pfam" id="PF21135"/>
    </source>
</evidence>
<dbReference type="AlphaFoldDB" id="A0A917I4A3"/>
<dbReference type="EMBL" id="BMES01000001">
    <property type="protein sequence ID" value="GGH10932.1"/>
    <property type="molecule type" value="Genomic_DNA"/>
</dbReference>